<evidence type="ECO:0000256" key="1">
    <source>
        <dbReference type="ARBA" id="ARBA00022801"/>
    </source>
</evidence>
<dbReference type="Gene3D" id="3.40.50.1820">
    <property type="entry name" value="alpha/beta hydrolase"/>
    <property type="match status" value="1"/>
</dbReference>
<dbReference type="EMBL" id="CP031229">
    <property type="protein sequence ID" value="AXH96583.1"/>
    <property type="molecule type" value="Genomic_DNA"/>
</dbReference>
<dbReference type="InterPro" id="IPR029058">
    <property type="entry name" value="AB_hydrolase_fold"/>
</dbReference>
<accession>A0A345NNH5</accession>
<dbReference type="AlphaFoldDB" id="A0A345NNH5"/>
<dbReference type="Pfam" id="PF20434">
    <property type="entry name" value="BD-FAE"/>
    <property type="match status" value="1"/>
</dbReference>
<dbReference type="InterPro" id="IPR049492">
    <property type="entry name" value="BD-FAE-like_dom"/>
</dbReference>
<dbReference type="Proteomes" id="UP000253790">
    <property type="component" value="Chromosome"/>
</dbReference>
<protein>
    <submittedName>
        <fullName evidence="3">Alpha/beta hydrolase</fullName>
    </submittedName>
</protein>
<dbReference type="GO" id="GO:0016787">
    <property type="term" value="F:hydrolase activity"/>
    <property type="evidence" value="ECO:0007669"/>
    <property type="project" value="UniProtKB-KW"/>
</dbReference>
<dbReference type="OrthoDB" id="255603at2"/>
<feature type="domain" description="BD-FAE-like" evidence="2">
    <location>
        <begin position="26"/>
        <end position="198"/>
    </location>
</feature>
<dbReference type="InterPro" id="IPR050300">
    <property type="entry name" value="GDXG_lipolytic_enzyme"/>
</dbReference>
<name>A0A345NNH5_9MICO</name>
<evidence type="ECO:0000313" key="4">
    <source>
        <dbReference type="Proteomes" id="UP000253790"/>
    </source>
</evidence>
<reference evidence="3 4" key="1">
    <citation type="submission" date="2018-07" db="EMBL/GenBank/DDBJ databases">
        <title>Complete genome sequencing of Ornithinimicrobium sp. AMA3305.</title>
        <authorList>
            <person name="Bae J.-W."/>
        </authorList>
    </citation>
    <scope>NUCLEOTIDE SEQUENCE [LARGE SCALE GENOMIC DNA]</scope>
    <source>
        <strain evidence="3 4">AMA3305</strain>
    </source>
</reference>
<proteinExistence type="predicted"/>
<evidence type="ECO:0000313" key="3">
    <source>
        <dbReference type="EMBL" id="AXH96583.1"/>
    </source>
</evidence>
<dbReference type="SUPFAM" id="SSF53474">
    <property type="entry name" value="alpha/beta-Hydrolases"/>
    <property type="match status" value="1"/>
</dbReference>
<evidence type="ECO:0000259" key="2">
    <source>
        <dbReference type="Pfam" id="PF20434"/>
    </source>
</evidence>
<dbReference type="KEGG" id="orn:DV701_11015"/>
<dbReference type="PANTHER" id="PTHR48081">
    <property type="entry name" value="AB HYDROLASE SUPERFAMILY PROTEIN C4A8.06C"/>
    <property type="match status" value="1"/>
</dbReference>
<gene>
    <name evidence="3" type="ORF">DV701_11015</name>
</gene>
<dbReference type="RefSeq" id="WP_114928348.1">
    <property type="nucleotide sequence ID" value="NZ_CP031229.1"/>
</dbReference>
<keyword evidence="1 3" id="KW-0378">Hydrolase</keyword>
<dbReference type="PANTHER" id="PTHR48081:SF33">
    <property type="entry name" value="KYNURENINE FORMAMIDASE"/>
    <property type="match status" value="1"/>
</dbReference>
<keyword evidence="4" id="KW-1185">Reference proteome</keyword>
<organism evidence="3 4">
    <name type="scientific">Ornithinimicrobium avium</name>
    <dbReference type="NCBI Taxonomy" id="2283195"/>
    <lineage>
        <taxon>Bacteria</taxon>
        <taxon>Bacillati</taxon>
        <taxon>Actinomycetota</taxon>
        <taxon>Actinomycetes</taxon>
        <taxon>Micrococcales</taxon>
        <taxon>Ornithinimicrobiaceae</taxon>
        <taxon>Ornithinimicrobium</taxon>
    </lineage>
</organism>
<sequence length="373" mass="39674">MSELLRYGVHDDQVLELHEPGPTAHGDGPTGVAVLVHGGYWRARFTCDLMAPMAADLVRRGWAVANVEYRRVGAGGSWPVILDDARAGVDLAVVTASERGWSGPVVTVGHSVGGQLALLTAERGVDGVVALAPVTDLPRTRREHLGDDAVEELVAASPGQEESLLRDGSALGQLPVGVPVLVVHGDADVRVPLAHSQDYVAAARSAGDDVELRTLPGVDHLALIAADAPWWEDTVAWMSALRPRRRQHLAGQSMTRWDFKYDWAGPLGAHQIADLRALVDVSDPAVSSAVERWLKVLERVSVTHLPGEVYGLGGAKVTVEREVDGELTLALRSGGDDAFDSIGSAADALHDAVADGGGARIRWIELPYEPAFT</sequence>